<gene>
    <name evidence="2" type="ORF">AGLY_012818</name>
</gene>
<sequence>MLLSTIGHRLYIHTPYRTNVSNLQYNKPKHEPNSFINSQVISYECLQPMYLSNSQQPHSTFFLFGTPDAILVNLSADVAKNTCYILAQITYVLKCTYWWRKLQTIKSNKGFEKIYCHGYDVYVPKYIGKSNIIQRGLRLKCMRELYTDLKKKTLNQNQIITMQVIMWMVDKPIPIINKILNRKITWQWHSRRLQFRWDFFLHIFNVYTVIQYTLTYIIMHYLTYIAKWHLDYSHYLLSFINNLLVILSILSMKANNTKQSSIVIKINGSNWPWESFYCTAGYKWVTSQNILGILVIRFQVTPKTQNQFYKNPDLLYQLDLIKSFYFCLYESRSGIAGSATFLVSRAKN</sequence>
<feature type="transmembrane region" description="Helical" evidence="1">
    <location>
        <begin position="199"/>
        <end position="222"/>
    </location>
</feature>
<dbReference type="EMBL" id="VYZN01000051">
    <property type="protein sequence ID" value="KAE9527745.1"/>
    <property type="molecule type" value="Genomic_DNA"/>
</dbReference>
<organism evidence="2 3">
    <name type="scientific">Aphis glycines</name>
    <name type="common">Soybean aphid</name>
    <dbReference type="NCBI Taxonomy" id="307491"/>
    <lineage>
        <taxon>Eukaryota</taxon>
        <taxon>Metazoa</taxon>
        <taxon>Ecdysozoa</taxon>
        <taxon>Arthropoda</taxon>
        <taxon>Hexapoda</taxon>
        <taxon>Insecta</taxon>
        <taxon>Pterygota</taxon>
        <taxon>Neoptera</taxon>
        <taxon>Paraneoptera</taxon>
        <taxon>Hemiptera</taxon>
        <taxon>Sternorrhyncha</taxon>
        <taxon>Aphidomorpha</taxon>
        <taxon>Aphidoidea</taxon>
        <taxon>Aphididae</taxon>
        <taxon>Aphidini</taxon>
        <taxon>Aphis</taxon>
        <taxon>Aphis</taxon>
    </lineage>
</organism>
<feature type="transmembrane region" description="Helical" evidence="1">
    <location>
        <begin position="234"/>
        <end position="252"/>
    </location>
</feature>
<reference evidence="2 3" key="1">
    <citation type="submission" date="2019-08" db="EMBL/GenBank/DDBJ databases">
        <title>The genome of the soybean aphid Biotype 1, its phylome, world population structure and adaptation to the North American continent.</title>
        <authorList>
            <person name="Giordano R."/>
            <person name="Donthu R.K."/>
            <person name="Hernandez A.G."/>
            <person name="Wright C.L."/>
            <person name="Zimin A.V."/>
        </authorList>
    </citation>
    <scope>NUCLEOTIDE SEQUENCE [LARGE SCALE GENOMIC DNA]</scope>
    <source>
        <tissue evidence="2">Whole aphids</tissue>
    </source>
</reference>
<keyword evidence="1" id="KW-0812">Transmembrane</keyword>
<accession>A0A6G0T883</accession>
<evidence type="ECO:0000313" key="3">
    <source>
        <dbReference type="Proteomes" id="UP000475862"/>
    </source>
</evidence>
<protein>
    <submittedName>
        <fullName evidence="2">Uncharacterized protein</fullName>
    </submittedName>
</protein>
<keyword evidence="1" id="KW-1133">Transmembrane helix</keyword>
<keyword evidence="1" id="KW-0472">Membrane</keyword>
<dbReference type="Proteomes" id="UP000475862">
    <property type="component" value="Unassembled WGS sequence"/>
</dbReference>
<dbReference type="AlphaFoldDB" id="A0A6G0T883"/>
<proteinExistence type="predicted"/>
<evidence type="ECO:0000313" key="2">
    <source>
        <dbReference type="EMBL" id="KAE9527745.1"/>
    </source>
</evidence>
<comment type="caution">
    <text evidence="2">The sequence shown here is derived from an EMBL/GenBank/DDBJ whole genome shotgun (WGS) entry which is preliminary data.</text>
</comment>
<evidence type="ECO:0000256" key="1">
    <source>
        <dbReference type="SAM" id="Phobius"/>
    </source>
</evidence>
<name>A0A6G0T883_APHGL</name>
<keyword evidence="3" id="KW-1185">Reference proteome</keyword>